<feature type="binding site" evidence="3">
    <location>
        <position position="15"/>
    </location>
    <ligand>
        <name>Zn(2+)</name>
        <dbReference type="ChEBI" id="CHEBI:29105"/>
    </ligand>
</feature>
<accession>A0A2K8UA20</accession>
<comment type="subunit">
    <text evidence="3">Interacts with GyrB.</text>
</comment>
<dbReference type="Pfam" id="PF03884">
    <property type="entry name" value="YacG"/>
    <property type="match status" value="1"/>
</dbReference>
<feature type="binding site" evidence="3">
    <location>
        <position position="18"/>
    </location>
    <ligand>
        <name>Zn(2+)</name>
        <dbReference type="ChEBI" id="CHEBI:29105"/>
    </ligand>
</feature>
<dbReference type="HAMAP" id="MF_00649">
    <property type="entry name" value="DNA_gyrase_inhibitor_YacG"/>
    <property type="match status" value="1"/>
</dbReference>
<proteinExistence type="inferred from homology"/>
<evidence type="ECO:0000313" key="5">
    <source>
        <dbReference type="EMBL" id="AUB82428.1"/>
    </source>
</evidence>
<dbReference type="GO" id="GO:0006355">
    <property type="term" value="P:regulation of DNA-templated transcription"/>
    <property type="evidence" value="ECO:0007669"/>
    <property type="project" value="InterPro"/>
</dbReference>
<protein>
    <recommendedName>
        <fullName evidence="3">DNA gyrase inhibitor YacG</fullName>
    </recommendedName>
</protein>
<feature type="binding site" evidence="3">
    <location>
        <position position="38"/>
    </location>
    <ligand>
        <name>Zn(2+)</name>
        <dbReference type="ChEBI" id="CHEBI:29105"/>
    </ligand>
</feature>
<name>A0A2K8UA20_9GAMM</name>
<comment type="function">
    <text evidence="3">Inhibits all the catalytic activities of DNA gyrase by preventing its interaction with DNA. Acts by binding directly to the C-terminal domain of GyrB, which probably disrupts DNA binding by the gyrase.</text>
</comment>
<organism evidence="5 6">
    <name type="scientific">Candidatus Thiodictyon syntrophicum</name>
    <dbReference type="NCBI Taxonomy" id="1166950"/>
    <lineage>
        <taxon>Bacteria</taxon>
        <taxon>Pseudomonadati</taxon>
        <taxon>Pseudomonadota</taxon>
        <taxon>Gammaproteobacteria</taxon>
        <taxon>Chromatiales</taxon>
        <taxon>Chromatiaceae</taxon>
        <taxon>Thiodictyon</taxon>
    </lineage>
</organism>
<dbReference type="GO" id="GO:0008657">
    <property type="term" value="F:DNA topoisomerase type II (double strand cut, ATP-hydrolyzing) inhibitor activity"/>
    <property type="evidence" value="ECO:0007669"/>
    <property type="project" value="UniProtKB-UniRule"/>
</dbReference>
<reference evidence="5 6" key="1">
    <citation type="submission" date="2017-03" db="EMBL/GenBank/DDBJ databases">
        <title>Complete genome sequence of Candidatus 'Thiodictyon syntrophicum' sp. nov. strain Cad16T, a photolithoautotroph purple sulfur bacterium isolated from an alpine meromictic lake.</title>
        <authorList>
            <person name="Luedin S.M."/>
            <person name="Pothier J.F."/>
            <person name="Danza F."/>
            <person name="Storelli N."/>
            <person name="Wittwer M."/>
            <person name="Tonolla M."/>
        </authorList>
    </citation>
    <scope>NUCLEOTIDE SEQUENCE [LARGE SCALE GENOMIC DNA]</scope>
    <source>
        <strain evidence="5 6">Cad16T</strain>
    </source>
</reference>
<feature type="region of interest" description="Disordered" evidence="4">
    <location>
        <begin position="54"/>
        <end position="74"/>
    </location>
</feature>
<dbReference type="KEGG" id="tsy:THSYN_16745"/>
<dbReference type="Gene3D" id="3.30.50.10">
    <property type="entry name" value="Erythroid Transcription Factor GATA-1, subunit A"/>
    <property type="match status" value="1"/>
</dbReference>
<sequence>MPAPTPAPTPTQVPCPHCGRPVEWSAASPFRPFCCKRCKLIDLGDWLAENHRIPDAGEPLEEDQPPADQVWPTH</sequence>
<dbReference type="EMBL" id="CP020370">
    <property type="protein sequence ID" value="AUB82428.1"/>
    <property type="molecule type" value="Genomic_DNA"/>
</dbReference>
<comment type="cofactor">
    <cofactor evidence="3">
        <name>Zn(2+)</name>
        <dbReference type="ChEBI" id="CHEBI:29105"/>
    </cofactor>
    <text evidence="3">Binds 1 zinc ion.</text>
</comment>
<dbReference type="OrthoDB" id="9809663at2"/>
<gene>
    <name evidence="3" type="primary">yacG</name>
    <name evidence="5" type="ORF">THSYN_16745</name>
</gene>
<dbReference type="PANTHER" id="PTHR36150">
    <property type="entry name" value="DNA GYRASE INHIBITOR YACG"/>
    <property type="match status" value="1"/>
</dbReference>
<keyword evidence="2 3" id="KW-0862">Zinc</keyword>
<dbReference type="InterPro" id="IPR005584">
    <property type="entry name" value="DNA_gyrase_inhibitor_YacG"/>
</dbReference>
<dbReference type="RefSeq" id="WP_100920158.1">
    <property type="nucleotide sequence ID" value="NZ_CP020370.1"/>
</dbReference>
<evidence type="ECO:0000256" key="4">
    <source>
        <dbReference type="SAM" id="MobiDB-lite"/>
    </source>
</evidence>
<evidence type="ECO:0000313" key="6">
    <source>
        <dbReference type="Proteomes" id="UP000232638"/>
    </source>
</evidence>
<keyword evidence="1 3" id="KW-0479">Metal-binding</keyword>
<dbReference type="NCBIfam" id="NF001638">
    <property type="entry name" value="PRK00418.1"/>
    <property type="match status" value="1"/>
</dbReference>
<dbReference type="Proteomes" id="UP000232638">
    <property type="component" value="Chromosome"/>
</dbReference>
<evidence type="ECO:0000256" key="2">
    <source>
        <dbReference type="ARBA" id="ARBA00022833"/>
    </source>
</evidence>
<dbReference type="GO" id="GO:0008270">
    <property type="term" value="F:zinc ion binding"/>
    <property type="evidence" value="ECO:0007669"/>
    <property type="project" value="UniProtKB-UniRule"/>
</dbReference>
<dbReference type="PANTHER" id="PTHR36150:SF1">
    <property type="entry name" value="DNA GYRASE INHIBITOR YACG"/>
    <property type="match status" value="1"/>
</dbReference>
<evidence type="ECO:0000256" key="3">
    <source>
        <dbReference type="HAMAP-Rule" id="MF_00649"/>
    </source>
</evidence>
<dbReference type="SUPFAM" id="SSF57716">
    <property type="entry name" value="Glucocorticoid receptor-like (DNA-binding domain)"/>
    <property type="match status" value="1"/>
</dbReference>
<keyword evidence="6" id="KW-1185">Reference proteome</keyword>
<dbReference type="AlphaFoldDB" id="A0A2K8UA20"/>
<dbReference type="InterPro" id="IPR013088">
    <property type="entry name" value="Znf_NHR/GATA"/>
</dbReference>
<comment type="similarity">
    <text evidence="3">Belongs to the DNA gyrase inhibitor YacG family.</text>
</comment>
<evidence type="ECO:0000256" key="1">
    <source>
        <dbReference type="ARBA" id="ARBA00022723"/>
    </source>
</evidence>
<feature type="binding site" evidence="3">
    <location>
        <position position="34"/>
    </location>
    <ligand>
        <name>Zn(2+)</name>
        <dbReference type="ChEBI" id="CHEBI:29105"/>
    </ligand>
</feature>